<dbReference type="PROSITE" id="PS50157">
    <property type="entry name" value="ZINC_FINGER_C2H2_2"/>
    <property type="match status" value="11"/>
</dbReference>
<keyword evidence="10" id="KW-0539">Nucleus</keyword>
<evidence type="ECO:0000256" key="9">
    <source>
        <dbReference type="ARBA" id="ARBA00023163"/>
    </source>
</evidence>
<keyword evidence="3" id="KW-0479">Metal-binding</keyword>
<gene>
    <name evidence="13" type="ORF">TSIB3V08_LOCUS5162</name>
</gene>
<dbReference type="GO" id="GO:0000978">
    <property type="term" value="F:RNA polymerase II cis-regulatory region sequence-specific DNA binding"/>
    <property type="evidence" value="ECO:0007669"/>
    <property type="project" value="TreeGrafter"/>
</dbReference>
<evidence type="ECO:0000256" key="6">
    <source>
        <dbReference type="ARBA" id="ARBA00022833"/>
    </source>
</evidence>
<dbReference type="SUPFAM" id="SSF57667">
    <property type="entry name" value="beta-beta-alpha zinc fingers"/>
    <property type="match status" value="6"/>
</dbReference>
<evidence type="ECO:0000256" key="3">
    <source>
        <dbReference type="ARBA" id="ARBA00022723"/>
    </source>
</evidence>
<comment type="similarity">
    <text evidence="2">Belongs to the krueppel C2H2-type zinc-finger protein family.</text>
</comment>
<keyword evidence="7" id="KW-0805">Transcription regulation</keyword>
<evidence type="ECO:0000256" key="2">
    <source>
        <dbReference type="ARBA" id="ARBA00006991"/>
    </source>
</evidence>
<organism evidence="13">
    <name type="scientific">Timema shepardi</name>
    <name type="common">Walking stick</name>
    <dbReference type="NCBI Taxonomy" id="629360"/>
    <lineage>
        <taxon>Eukaryota</taxon>
        <taxon>Metazoa</taxon>
        <taxon>Ecdysozoa</taxon>
        <taxon>Arthropoda</taxon>
        <taxon>Hexapoda</taxon>
        <taxon>Insecta</taxon>
        <taxon>Pterygota</taxon>
        <taxon>Neoptera</taxon>
        <taxon>Polyneoptera</taxon>
        <taxon>Phasmatodea</taxon>
        <taxon>Timematodea</taxon>
        <taxon>Timematoidea</taxon>
        <taxon>Timematidae</taxon>
        <taxon>Timema</taxon>
    </lineage>
</organism>
<dbReference type="FunFam" id="3.30.160.60:FF:001755">
    <property type="entry name" value="Zinc finger protein 989"/>
    <property type="match status" value="1"/>
</dbReference>
<evidence type="ECO:0000256" key="4">
    <source>
        <dbReference type="ARBA" id="ARBA00022737"/>
    </source>
</evidence>
<dbReference type="AlphaFoldDB" id="A0A7R9G0E4"/>
<keyword evidence="9" id="KW-0804">Transcription</keyword>
<dbReference type="InterPro" id="IPR036236">
    <property type="entry name" value="Znf_C2H2_sf"/>
</dbReference>
<evidence type="ECO:0000259" key="12">
    <source>
        <dbReference type="PROSITE" id="PS50157"/>
    </source>
</evidence>
<keyword evidence="8" id="KW-0238">DNA-binding</keyword>
<evidence type="ECO:0000256" key="7">
    <source>
        <dbReference type="ARBA" id="ARBA00023015"/>
    </source>
</evidence>
<feature type="domain" description="C2H2-type" evidence="12">
    <location>
        <begin position="187"/>
        <end position="214"/>
    </location>
</feature>
<protein>
    <recommendedName>
        <fullName evidence="12">C2H2-type domain-containing protein</fullName>
    </recommendedName>
</protein>
<dbReference type="Gene3D" id="3.30.160.60">
    <property type="entry name" value="Classic Zinc Finger"/>
    <property type="match status" value="10"/>
</dbReference>
<dbReference type="PROSITE" id="PS00028">
    <property type="entry name" value="ZINC_FINGER_C2H2_1"/>
    <property type="match status" value="10"/>
</dbReference>
<feature type="domain" description="C2H2-type" evidence="12">
    <location>
        <begin position="467"/>
        <end position="489"/>
    </location>
</feature>
<dbReference type="GO" id="GO:0005634">
    <property type="term" value="C:nucleus"/>
    <property type="evidence" value="ECO:0007669"/>
    <property type="project" value="UniProtKB-SubCell"/>
</dbReference>
<feature type="domain" description="C2H2-type" evidence="12">
    <location>
        <begin position="383"/>
        <end position="410"/>
    </location>
</feature>
<dbReference type="Pfam" id="PF00096">
    <property type="entry name" value="zf-C2H2"/>
    <property type="match status" value="6"/>
</dbReference>
<reference evidence="13" key="1">
    <citation type="submission" date="2020-11" db="EMBL/GenBank/DDBJ databases">
        <authorList>
            <person name="Tran Van P."/>
        </authorList>
    </citation>
    <scope>NUCLEOTIDE SEQUENCE</scope>
</reference>
<evidence type="ECO:0000313" key="13">
    <source>
        <dbReference type="EMBL" id="CAD7261009.1"/>
    </source>
</evidence>
<feature type="domain" description="C2H2-type" evidence="12">
    <location>
        <begin position="355"/>
        <end position="382"/>
    </location>
</feature>
<feature type="domain" description="C2H2-type" evidence="12">
    <location>
        <begin position="299"/>
        <end position="326"/>
    </location>
</feature>
<proteinExistence type="inferred from homology"/>
<evidence type="ECO:0000256" key="5">
    <source>
        <dbReference type="ARBA" id="ARBA00022771"/>
    </source>
</evidence>
<evidence type="ECO:0000256" key="10">
    <source>
        <dbReference type="ARBA" id="ARBA00023242"/>
    </source>
</evidence>
<dbReference type="FunFam" id="3.30.160.60:FF:000446">
    <property type="entry name" value="Zinc finger protein"/>
    <property type="match status" value="2"/>
</dbReference>
<keyword evidence="4" id="KW-0677">Repeat</keyword>
<evidence type="ECO:0000256" key="11">
    <source>
        <dbReference type="PROSITE-ProRule" id="PRU00042"/>
    </source>
</evidence>
<keyword evidence="6" id="KW-0862">Zinc</keyword>
<name>A0A7R9G0E4_TIMSH</name>
<keyword evidence="5 11" id="KW-0863">Zinc-finger</keyword>
<dbReference type="GO" id="GO:0001228">
    <property type="term" value="F:DNA-binding transcription activator activity, RNA polymerase II-specific"/>
    <property type="evidence" value="ECO:0007669"/>
    <property type="project" value="TreeGrafter"/>
</dbReference>
<sequence length="742" mass="85982">MQEKSQVRYKLIVERKWVSPNSITSKRCFARKLSSSGIFPATPLAFQSATPPCDSSDDEIDWSPEIDPSGFRSWIVSHSVLFDCLTSTMKCEYIEEDKKMSELLPLGIAVSTLEPLSLPFIKEEIKSLRTAKDYQSQKRLSRLSYKILKTWVYQVYPECNPPRLRKEPDVKHQLKAHLFTHGEHKPHKCDICGKCFKREGTLKIHLLVHSEHTPHKCDVCGKCFKHKSTLKTHFITHGEQRPHKCVVCCKSSKTKNNLRTHFLTHVKKRPHKCNVCCQHFKMRGYLKTHIITHCEHRQHKCDVCGMYFKMKDNLKAHLLAHSEQRPHKCEVCGKCFKRKGDIKVHLLTHDEQRPHKCDVCGKCFKMKYILKNHLLVHGEIRPHKCEICGQRFKMKGNIKSHIITHVGHRQYKCVVCGNCFNMKCDLKTHLLVHDEEKPHKCDVCGKSFKKKDTLKTHLITHAEQRPHQCYICGKCFKLKCILKKHLLNHLRLEVYVGDGTDKEIPDKYNRYNSWRVELNEQGSNLRSSSSKPFSTDNRESVESLFSHWVLRTVVLIRFKQEKVRSTVDVLTAIVDIKQHNLYVSWNASFAKSVSSRNFNEPDCHATQHILERNNEAVVHYIIKPETPSIVPASGVCGELELKEELLNINLKLISLLMVHTQITNVMFVASVSKVRALSKSIYLFIVNTHLTNVMFVASVSKRKALLKLIYLFTVNKDLTNFMFVESCFKLNCILKKHLLSHI</sequence>
<feature type="domain" description="C2H2-type" evidence="12">
    <location>
        <begin position="327"/>
        <end position="354"/>
    </location>
</feature>
<feature type="domain" description="C2H2-type" evidence="12">
    <location>
        <begin position="215"/>
        <end position="242"/>
    </location>
</feature>
<dbReference type="PANTHER" id="PTHR24393">
    <property type="entry name" value="ZINC FINGER PROTEIN"/>
    <property type="match status" value="1"/>
</dbReference>
<accession>A0A7R9G0E4</accession>
<comment type="subcellular location">
    <subcellularLocation>
        <location evidence="1">Nucleus</location>
    </subcellularLocation>
</comment>
<dbReference type="InterPro" id="IPR013087">
    <property type="entry name" value="Znf_C2H2_type"/>
</dbReference>
<evidence type="ECO:0000256" key="8">
    <source>
        <dbReference type="ARBA" id="ARBA00023125"/>
    </source>
</evidence>
<feature type="domain" description="C2H2-type" evidence="12">
    <location>
        <begin position="243"/>
        <end position="270"/>
    </location>
</feature>
<dbReference type="SMART" id="SM00355">
    <property type="entry name" value="ZnF_C2H2"/>
    <property type="match status" value="11"/>
</dbReference>
<dbReference type="GO" id="GO:0008270">
    <property type="term" value="F:zinc ion binding"/>
    <property type="evidence" value="ECO:0007669"/>
    <property type="project" value="UniProtKB-KW"/>
</dbReference>
<dbReference type="EMBL" id="OC001953">
    <property type="protein sequence ID" value="CAD7261009.1"/>
    <property type="molecule type" value="Genomic_DNA"/>
</dbReference>
<dbReference type="FunFam" id="3.30.160.60:FF:000145">
    <property type="entry name" value="Zinc finger protein 574"/>
    <property type="match status" value="3"/>
</dbReference>
<evidence type="ECO:0000256" key="1">
    <source>
        <dbReference type="ARBA" id="ARBA00004123"/>
    </source>
</evidence>
<feature type="domain" description="C2H2-type" evidence="12">
    <location>
        <begin position="271"/>
        <end position="298"/>
    </location>
</feature>
<feature type="domain" description="C2H2-type" evidence="12">
    <location>
        <begin position="411"/>
        <end position="438"/>
    </location>
</feature>
<feature type="domain" description="C2H2-type" evidence="12">
    <location>
        <begin position="439"/>
        <end position="466"/>
    </location>
</feature>
<dbReference type="PANTHER" id="PTHR24393:SF15">
    <property type="entry name" value="IP01243P-RELATED"/>
    <property type="match status" value="1"/>
</dbReference>